<dbReference type="PANTHER" id="PTHR11188:SF17">
    <property type="entry name" value="FI21816P1"/>
    <property type="match status" value="1"/>
</dbReference>
<organism evidence="5 6">
    <name type="scientific">Blastomyces silverae</name>
    <dbReference type="NCBI Taxonomy" id="2060906"/>
    <lineage>
        <taxon>Eukaryota</taxon>
        <taxon>Fungi</taxon>
        <taxon>Dikarya</taxon>
        <taxon>Ascomycota</taxon>
        <taxon>Pezizomycotina</taxon>
        <taxon>Eurotiomycetes</taxon>
        <taxon>Eurotiomycetidae</taxon>
        <taxon>Onygenales</taxon>
        <taxon>Ajellomycetaceae</taxon>
        <taxon>Blastomyces</taxon>
    </lineage>
</organism>
<keyword evidence="6" id="KW-1185">Reference proteome</keyword>
<dbReference type="OrthoDB" id="2333384at2759"/>
<dbReference type="GO" id="GO:0005737">
    <property type="term" value="C:cytoplasm"/>
    <property type="evidence" value="ECO:0007669"/>
    <property type="project" value="TreeGrafter"/>
</dbReference>
<sequence length="401" mass="44985">MPALRIALDSAPGVWSPGCIIQGRVVLDSSEDEAISAITIRFSGKEKTEKKSGENKFHGEVRFFSYVQQLFRGNYTFSASKNLEWPFQFVFPDKHHVGSTTRDNFFRGPNDDALPPTLHYETPFMALLYTADCRIQYKLSAELERPSTFSLKSGRLSAERRLPFIPHRSEQSPAVTLLATPFPWKVYSKRILPEFENYAPTMKEKVATVFTSRTKLPSSAFKIYTRLPSKTIMGQSIPIMLSATHLPDDSTTNVVPIIRLRSFRLAIEFRTAFCAYSTFGRRTNEERADQITLVDRPNLDIPLDPEPCNVGQLLNTICPASLAPSFASNIVRRKYGLQLKIIVECAGCTKTIYSLRPAFEVLSSSYLQLPPGPPPPPPPFLLSEVEAAAERDGAELPAYRP</sequence>
<evidence type="ECO:0000256" key="2">
    <source>
        <dbReference type="ARBA" id="ARBA00022786"/>
    </source>
</evidence>
<evidence type="ECO:0000256" key="3">
    <source>
        <dbReference type="ARBA" id="ARBA00038766"/>
    </source>
</evidence>
<feature type="domain" description="Arrestin-like N-terminal" evidence="4">
    <location>
        <begin position="5"/>
        <end position="150"/>
    </location>
</feature>
<dbReference type="CDD" id="cd22952">
    <property type="entry name" value="ART10-like"/>
    <property type="match status" value="1"/>
</dbReference>
<dbReference type="InterPro" id="IPR050357">
    <property type="entry name" value="Arrestin_domain-protein"/>
</dbReference>
<dbReference type="InterPro" id="IPR011021">
    <property type="entry name" value="Arrestin-like_N"/>
</dbReference>
<dbReference type="GO" id="GO:0015031">
    <property type="term" value="P:protein transport"/>
    <property type="evidence" value="ECO:0007669"/>
    <property type="project" value="TreeGrafter"/>
</dbReference>
<reference evidence="6" key="1">
    <citation type="journal article" date="2015" name="PLoS Genet.">
        <title>The dynamic genome and transcriptome of the human fungal pathogen Blastomyces and close relative Emmonsia.</title>
        <authorList>
            <person name="Munoz J.F."/>
            <person name="Gauthier G.M."/>
            <person name="Desjardins C.A."/>
            <person name="Gallo J.E."/>
            <person name="Holder J."/>
            <person name="Sullivan T.D."/>
            <person name="Marty A.J."/>
            <person name="Carmen J.C."/>
            <person name="Chen Z."/>
            <person name="Ding L."/>
            <person name="Gujja S."/>
            <person name="Magrini V."/>
            <person name="Misas E."/>
            <person name="Mitreva M."/>
            <person name="Priest M."/>
            <person name="Saif S."/>
            <person name="Whiston E.A."/>
            <person name="Young S."/>
            <person name="Zeng Q."/>
            <person name="Goldman W.E."/>
            <person name="Mardis E.R."/>
            <person name="Taylor J.W."/>
            <person name="McEwen J.G."/>
            <person name="Clay O.K."/>
            <person name="Klein B.S."/>
            <person name="Cuomo C.A."/>
        </authorList>
    </citation>
    <scope>NUCLEOTIDE SEQUENCE [LARGE SCALE GENOMIC DNA]</scope>
    <source>
        <strain evidence="6">UAMH 139</strain>
    </source>
</reference>
<dbReference type="PANTHER" id="PTHR11188">
    <property type="entry name" value="ARRESTIN DOMAIN CONTAINING PROTEIN"/>
    <property type="match status" value="1"/>
</dbReference>
<dbReference type="Proteomes" id="UP000053573">
    <property type="component" value="Unassembled WGS sequence"/>
</dbReference>
<comment type="similarity">
    <text evidence="1">Belongs to the arrestin family.</text>
</comment>
<dbReference type="EMBL" id="LDEV01001030">
    <property type="protein sequence ID" value="KLJ12300.1"/>
    <property type="molecule type" value="Genomic_DNA"/>
</dbReference>
<protein>
    <recommendedName>
        <fullName evidence="4">Arrestin-like N-terminal domain-containing protein</fullName>
    </recommendedName>
</protein>
<evidence type="ECO:0000256" key="1">
    <source>
        <dbReference type="ARBA" id="ARBA00005298"/>
    </source>
</evidence>
<gene>
    <name evidence="5" type="ORF">EMPG_12643</name>
</gene>
<dbReference type="AlphaFoldDB" id="A0A0H1BLZ1"/>
<dbReference type="STRING" id="2060906.A0A0H1BLZ1"/>
<evidence type="ECO:0000313" key="5">
    <source>
        <dbReference type="EMBL" id="KLJ12300.1"/>
    </source>
</evidence>
<comment type="caution">
    <text evidence="5">The sequence shown here is derived from an EMBL/GenBank/DDBJ whole genome shotgun (WGS) entry which is preliminary data.</text>
</comment>
<keyword evidence="2" id="KW-0833">Ubl conjugation pathway</keyword>
<dbReference type="Gene3D" id="2.60.40.640">
    <property type="match status" value="1"/>
</dbReference>
<accession>A0A0H1BLZ1</accession>
<evidence type="ECO:0000259" key="4">
    <source>
        <dbReference type="Pfam" id="PF00339"/>
    </source>
</evidence>
<evidence type="ECO:0000313" key="6">
    <source>
        <dbReference type="Proteomes" id="UP000053573"/>
    </source>
</evidence>
<name>A0A0H1BLZ1_9EURO</name>
<comment type="subunit">
    <text evidence="3">Interacts with hulA.</text>
</comment>
<proteinExistence type="inferred from homology"/>
<dbReference type="InterPro" id="IPR014752">
    <property type="entry name" value="Arrestin-like_C"/>
</dbReference>
<dbReference type="Pfam" id="PF00339">
    <property type="entry name" value="Arrestin_N"/>
    <property type="match status" value="1"/>
</dbReference>